<dbReference type="InterPro" id="IPR047048">
    <property type="entry name" value="TlyA"/>
</dbReference>
<dbReference type="EMBL" id="JAKKUT010000002">
    <property type="protein sequence ID" value="MDG2991699.1"/>
    <property type="molecule type" value="Genomic_DNA"/>
</dbReference>
<dbReference type="InterPro" id="IPR004538">
    <property type="entry name" value="Hemolysin_A/TlyA"/>
</dbReference>
<evidence type="ECO:0000256" key="2">
    <source>
        <dbReference type="ARBA" id="ARBA00029460"/>
    </source>
</evidence>
<evidence type="ECO:0000256" key="3">
    <source>
        <dbReference type="PROSITE-ProRule" id="PRU00182"/>
    </source>
</evidence>
<name>A0ABT6F1I5_9SYNE</name>
<proteinExistence type="inferred from homology"/>
<comment type="caution">
    <text evidence="5">The sequence shown here is derived from an EMBL/GenBank/DDBJ whole genome shotgun (WGS) entry which is preliminary data.</text>
</comment>
<dbReference type="PIRSF" id="PIRSF005578">
    <property type="entry name" value="TlyA"/>
    <property type="match status" value="1"/>
</dbReference>
<dbReference type="Pfam" id="PF01479">
    <property type="entry name" value="S4"/>
    <property type="match status" value="1"/>
</dbReference>
<dbReference type="Gene3D" id="3.40.50.150">
    <property type="entry name" value="Vaccinia Virus protein VP39"/>
    <property type="match status" value="1"/>
</dbReference>
<dbReference type="SUPFAM" id="SSF53335">
    <property type="entry name" value="S-adenosyl-L-methionine-dependent methyltransferases"/>
    <property type="match status" value="1"/>
</dbReference>
<dbReference type="Gene3D" id="3.10.290.10">
    <property type="entry name" value="RNA-binding S4 domain"/>
    <property type="match status" value="1"/>
</dbReference>
<evidence type="ECO:0000313" key="5">
    <source>
        <dbReference type="EMBL" id="MDG2991699.1"/>
    </source>
</evidence>
<evidence type="ECO:0000256" key="1">
    <source>
        <dbReference type="ARBA" id="ARBA00022884"/>
    </source>
</evidence>
<sequence length="254" mass="28107">MSARKQRLDLLLVEQKLCNSRQQAQGLIRAGEVMVNNTVVDKPGTLIPMGAQLRVKQRSPYVSRGGEKLAHALKTFPIQVQDRICLDGGISTGGFTDCLLQNGAKQVYGIDVGYGQVDWTLRQDPRVILKERTNIRHLRPEQLYEPDQPQPDLGVLDLSFISLAKVLPAVWALLSPPRELIALVKPQFEVGRSQVGKHGVVKDAHAHQGAIAQVRQAAEDIGWHYQDVTPSPLLGPAGNQEFLLWLLAESLYCT</sequence>
<keyword evidence="1 3" id="KW-0694">RNA-binding</keyword>
<keyword evidence="6" id="KW-1185">Reference proteome</keyword>
<dbReference type="GO" id="GO:0008168">
    <property type="term" value="F:methyltransferase activity"/>
    <property type="evidence" value="ECO:0007669"/>
    <property type="project" value="UniProtKB-KW"/>
</dbReference>
<dbReference type="InterPro" id="IPR002942">
    <property type="entry name" value="S4_RNA-bd"/>
</dbReference>
<dbReference type="Proteomes" id="UP001154265">
    <property type="component" value="Unassembled WGS sequence"/>
</dbReference>
<protein>
    <submittedName>
        <fullName evidence="5">TlyA family RNA methyltransferase</fullName>
    </submittedName>
</protein>
<evidence type="ECO:0000259" key="4">
    <source>
        <dbReference type="SMART" id="SM00363"/>
    </source>
</evidence>
<accession>A0ABT6F1I5</accession>
<comment type="similarity">
    <text evidence="2">Belongs to the TlyA family.</text>
</comment>
<gene>
    <name evidence="5" type="ORF">L3556_12260</name>
</gene>
<feature type="domain" description="RNA-binding S4" evidence="4">
    <location>
        <begin position="6"/>
        <end position="70"/>
    </location>
</feature>
<dbReference type="PANTHER" id="PTHR32319:SF0">
    <property type="entry name" value="BACTERIAL HEMOLYSIN-LIKE PROTEIN"/>
    <property type="match status" value="1"/>
</dbReference>
<reference evidence="5" key="1">
    <citation type="journal article" date="2022" name="Genome Biol. Evol.">
        <title>A New Gene Family Diagnostic for Intracellular Biomineralization of Amorphous Ca Carbonates by Cyanobacteria.</title>
        <authorList>
            <person name="Benzerara K."/>
            <person name="Duprat E."/>
            <person name="Bitard-Feildel T."/>
            <person name="Caumes G."/>
            <person name="Cassier-Chauvat C."/>
            <person name="Chauvat F."/>
            <person name="Dezi M."/>
            <person name="Diop S.I."/>
            <person name="Gaschignard G."/>
            <person name="Gorgen S."/>
            <person name="Gugger M."/>
            <person name="Lopez-Garcia P."/>
            <person name="Millet M."/>
            <person name="Skouri-Panet F."/>
            <person name="Moreira D."/>
            <person name="Callebaut I."/>
        </authorList>
    </citation>
    <scope>NUCLEOTIDE SEQUENCE</scope>
    <source>
        <strain evidence="5">G9</strain>
    </source>
</reference>
<dbReference type="InterPro" id="IPR002877">
    <property type="entry name" value="RNA_MeTrfase_FtsJ_dom"/>
</dbReference>
<dbReference type="RefSeq" id="WP_277867561.1">
    <property type="nucleotide sequence ID" value="NZ_JAKKUT010000002.1"/>
</dbReference>
<dbReference type="CDD" id="cd00165">
    <property type="entry name" value="S4"/>
    <property type="match status" value="1"/>
</dbReference>
<dbReference type="Pfam" id="PF01728">
    <property type="entry name" value="FtsJ"/>
    <property type="match status" value="1"/>
</dbReference>
<organism evidence="5 6">
    <name type="scientific">Candidatus Synechococcus calcipolaris G9</name>
    <dbReference type="NCBI Taxonomy" id="1497997"/>
    <lineage>
        <taxon>Bacteria</taxon>
        <taxon>Bacillati</taxon>
        <taxon>Cyanobacteriota</taxon>
        <taxon>Cyanophyceae</taxon>
        <taxon>Synechococcales</taxon>
        <taxon>Synechococcaceae</taxon>
        <taxon>Synechococcus</taxon>
    </lineage>
</organism>
<dbReference type="InterPro" id="IPR036986">
    <property type="entry name" value="S4_RNA-bd_sf"/>
</dbReference>
<dbReference type="SMART" id="SM00363">
    <property type="entry name" value="S4"/>
    <property type="match status" value="1"/>
</dbReference>
<dbReference type="SUPFAM" id="SSF55174">
    <property type="entry name" value="Alpha-L RNA-binding motif"/>
    <property type="match status" value="1"/>
</dbReference>
<dbReference type="PROSITE" id="PS50889">
    <property type="entry name" value="S4"/>
    <property type="match status" value="1"/>
</dbReference>
<keyword evidence="5" id="KW-0808">Transferase</keyword>
<keyword evidence="5" id="KW-0489">Methyltransferase</keyword>
<evidence type="ECO:0000313" key="6">
    <source>
        <dbReference type="Proteomes" id="UP001154265"/>
    </source>
</evidence>
<dbReference type="GO" id="GO:0032259">
    <property type="term" value="P:methylation"/>
    <property type="evidence" value="ECO:0007669"/>
    <property type="project" value="UniProtKB-KW"/>
</dbReference>
<dbReference type="PANTHER" id="PTHR32319">
    <property type="entry name" value="BACTERIAL HEMOLYSIN-LIKE PROTEIN"/>
    <property type="match status" value="1"/>
</dbReference>
<reference evidence="5" key="2">
    <citation type="submission" date="2022-01" db="EMBL/GenBank/DDBJ databases">
        <authorList>
            <person name="Zivanovic Y."/>
            <person name="Moreira D."/>
            <person name="Lopez-Garcia P."/>
        </authorList>
    </citation>
    <scope>NUCLEOTIDE SEQUENCE</scope>
    <source>
        <strain evidence="5">G9</strain>
    </source>
</reference>
<dbReference type="NCBIfam" id="TIGR00478">
    <property type="entry name" value="tly"/>
    <property type="match status" value="1"/>
</dbReference>
<dbReference type="InterPro" id="IPR029063">
    <property type="entry name" value="SAM-dependent_MTases_sf"/>
</dbReference>